<evidence type="ECO:0000256" key="1">
    <source>
        <dbReference type="ARBA" id="ARBA00004651"/>
    </source>
</evidence>
<feature type="transmembrane region" description="Helical" evidence="6">
    <location>
        <begin position="259"/>
        <end position="283"/>
    </location>
</feature>
<feature type="transmembrane region" description="Helical" evidence="6">
    <location>
        <begin position="326"/>
        <end position="345"/>
    </location>
</feature>
<evidence type="ECO:0000313" key="7">
    <source>
        <dbReference type="EMBL" id="KCZ99432.1"/>
    </source>
</evidence>
<name>A0A062VMP2_9PROT</name>
<dbReference type="AlphaFoldDB" id="A0A062VMP2"/>
<feature type="transmembrane region" description="Helical" evidence="6">
    <location>
        <begin position="102"/>
        <end position="122"/>
    </location>
</feature>
<dbReference type="InterPro" id="IPR005495">
    <property type="entry name" value="LptG/LptF_permease"/>
</dbReference>
<dbReference type="PANTHER" id="PTHR33529:SF2">
    <property type="entry name" value="LIPOPOLYSACCHARIDE EXPORT SYSTEM PERMEASE PROTEIN LPTG"/>
    <property type="match status" value="1"/>
</dbReference>
<proteinExistence type="predicted"/>
<dbReference type="eggNOG" id="COG0795">
    <property type="taxonomic scope" value="Bacteria"/>
</dbReference>
<dbReference type="RefSeq" id="WP_035595693.1">
    <property type="nucleotide sequence ID" value="NZ_ARYM01000005.1"/>
</dbReference>
<dbReference type="OrthoDB" id="7620608at2"/>
<dbReference type="PANTHER" id="PTHR33529">
    <property type="entry name" value="SLR0882 PROTEIN-RELATED"/>
    <property type="match status" value="1"/>
</dbReference>
<dbReference type="GO" id="GO:0043190">
    <property type="term" value="C:ATP-binding cassette (ABC) transporter complex"/>
    <property type="evidence" value="ECO:0007669"/>
    <property type="project" value="TreeGrafter"/>
</dbReference>
<keyword evidence="8" id="KW-1185">Reference proteome</keyword>
<evidence type="ECO:0000313" key="8">
    <source>
        <dbReference type="Proteomes" id="UP000027100"/>
    </source>
</evidence>
<sequence length="351" mass="37828">MTTRLTRYLSLLFLQRLVVVALALVALLGVLDALSNADKLPAGAGFEGQMRYMWLRLPALFDRIVVFAFLLAALLTYASLFRRNELVSISASGISVFGQMRTLAPVVFVAGVVSALAIDIAAPPSTRALQAWLGAGALQEDAQTPEKLWLSDGPLLIELSSMQKDELSGITIFERNAEGAVVSVTMAETARPADGGWQLSNTSQRRFDGDAPREMSFWPSPQTPDSLQLLLASPRDLAISNLFALSEMRGSGSRPSGAYLLWALNRILLPVTAIGFLFLAVPIMQVYGRRSNADLAVAAGVAAGFVYMVVDGILKTLAENGSLSPVLAVTFPILVLFCASLWLALDREVRK</sequence>
<comment type="caution">
    <text evidence="7">The sequence shown here is derived from an EMBL/GenBank/DDBJ whole genome shotgun (WGS) entry which is preliminary data.</text>
</comment>
<feature type="transmembrane region" description="Helical" evidence="6">
    <location>
        <begin position="61"/>
        <end position="81"/>
    </location>
</feature>
<dbReference type="STRING" id="1280954.HPO_05832"/>
<protein>
    <submittedName>
        <fullName evidence="7">Putative permease</fullName>
    </submittedName>
</protein>
<dbReference type="Pfam" id="PF03739">
    <property type="entry name" value="LptF_LptG"/>
    <property type="match status" value="1"/>
</dbReference>
<reference evidence="7 8" key="1">
    <citation type="journal article" date="2014" name="Antonie Van Leeuwenhoek">
        <title>Hyphomonas beringensis sp. nov. and Hyphomonas chukchiensis sp. nov., isolated from surface seawater of the Bering Sea and Chukchi Sea.</title>
        <authorList>
            <person name="Li C."/>
            <person name="Lai Q."/>
            <person name="Li G."/>
            <person name="Dong C."/>
            <person name="Wang J."/>
            <person name="Liao Y."/>
            <person name="Shao Z."/>
        </authorList>
    </citation>
    <scope>NUCLEOTIDE SEQUENCE [LARGE SCALE GENOMIC DNA]</scope>
    <source>
        <strain evidence="7 8">PS728</strain>
    </source>
</reference>
<keyword evidence="2" id="KW-1003">Cell membrane</keyword>
<keyword evidence="3 6" id="KW-0812">Transmembrane</keyword>
<keyword evidence="4 6" id="KW-1133">Transmembrane helix</keyword>
<accession>A0A062VMP2</accession>
<evidence type="ECO:0000256" key="5">
    <source>
        <dbReference type="ARBA" id="ARBA00023136"/>
    </source>
</evidence>
<dbReference type="Proteomes" id="UP000027100">
    <property type="component" value="Unassembled WGS sequence"/>
</dbReference>
<dbReference type="EMBL" id="ARYM01000005">
    <property type="protein sequence ID" value="KCZ99432.1"/>
    <property type="molecule type" value="Genomic_DNA"/>
</dbReference>
<evidence type="ECO:0000256" key="4">
    <source>
        <dbReference type="ARBA" id="ARBA00022989"/>
    </source>
</evidence>
<keyword evidence="5 6" id="KW-0472">Membrane</keyword>
<evidence type="ECO:0000256" key="6">
    <source>
        <dbReference type="SAM" id="Phobius"/>
    </source>
</evidence>
<organism evidence="7 8">
    <name type="scientific">Hyphomonas polymorpha PS728</name>
    <dbReference type="NCBI Taxonomy" id="1280954"/>
    <lineage>
        <taxon>Bacteria</taxon>
        <taxon>Pseudomonadati</taxon>
        <taxon>Pseudomonadota</taxon>
        <taxon>Alphaproteobacteria</taxon>
        <taxon>Hyphomonadales</taxon>
        <taxon>Hyphomonadaceae</taxon>
        <taxon>Hyphomonas</taxon>
    </lineage>
</organism>
<evidence type="ECO:0000256" key="2">
    <source>
        <dbReference type="ARBA" id="ARBA00022475"/>
    </source>
</evidence>
<evidence type="ECO:0000256" key="3">
    <source>
        <dbReference type="ARBA" id="ARBA00022692"/>
    </source>
</evidence>
<gene>
    <name evidence="7" type="ORF">HPO_05832</name>
</gene>
<dbReference type="PATRIC" id="fig|1280954.3.peg.1190"/>
<feature type="transmembrane region" description="Helical" evidence="6">
    <location>
        <begin position="295"/>
        <end position="314"/>
    </location>
</feature>
<comment type="subcellular location">
    <subcellularLocation>
        <location evidence="1">Cell membrane</location>
        <topology evidence="1">Multi-pass membrane protein</topology>
    </subcellularLocation>
</comment>
<dbReference type="GO" id="GO:0015920">
    <property type="term" value="P:lipopolysaccharide transport"/>
    <property type="evidence" value="ECO:0007669"/>
    <property type="project" value="TreeGrafter"/>
</dbReference>